<protein>
    <submittedName>
        <fullName evidence="1">Regulator of nonsense transcripts UPF3-like</fullName>
    </submittedName>
</protein>
<proteinExistence type="predicted"/>
<dbReference type="Proteomes" id="UP000265520">
    <property type="component" value="Unassembled WGS sequence"/>
</dbReference>
<dbReference type="AlphaFoldDB" id="A0A392MN35"/>
<name>A0A392MN35_9FABA</name>
<accession>A0A392MN35</accession>
<keyword evidence="2" id="KW-1185">Reference proteome</keyword>
<gene>
    <name evidence="1" type="ORF">A2U01_0009404</name>
</gene>
<reference evidence="1 2" key="1">
    <citation type="journal article" date="2018" name="Front. Plant Sci.">
        <title>Red Clover (Trifolium pratense) and Zigzag Clover (T. medium) - A Picture of Genomic Similarities and Differences.</title>
        <authorList>
            <person name="Dluhosova J."/>
            <person name="Istvanek J."/>
            <person name="Nedelnik J."/>
            <person name="Repkova J."/>
        </authorList>
    </citation>
    <scope>NUCLEOTIDE SEQUENCE [LARGE SCALE GENOMIC DNA]</scope>
    <source>
        <strain evidence="2">cv. 10/8</strain>
        <tissue evidence="1">Leaf</tissue>
    </source>
</reference>
<dbReference type="EMBL" id="LXQA010014308">
    <property type="protein sequence ID" value="MCH88515.1"/>
    <property type="molecule type" value="Genomic_DNA"/>
</dbReference>
<comment type="caution">
    <text evidence="1">The sequence shown here is derived from an EMBL/GenBank/DDBJ whole genome shotgun (WGS) entry which is preliminary data.</text>
</comment>
<evidence type="ECO:0000313" key="1">
    <source>
        <dbReference type="EMBL" id="MCH88515.1"/>
    </source>
</evidence>
<evidence type="ECO:0000313" key="2">
    <source>
        <dbReference type="Proteomes" id="UP000265520"/>
    </source>
</evidence>
<sequence>MFIQETGVGNSQLLQVDVAVPLLRMVGSQRIFTRRGAPYIAKDDGAVSFSEGKLSKKGVVGHSTHEKQVWVQKSSSGS</sequence>
<organism evidence="1 2">
    <name type="scientific">Trifolium medium</name>
    <dbReference type="NCBI Taxonomy" id="97028"/>
    <lineage>
        <taxon>Eukaryota</taxon>
        <taxon>Viridiplantae</taxon>
        <taxon>Streptophyta</taxon>
        <taxon>Embryophyta</taxon>
        <taxon>Tracheophyta</taxon>
        <taxon>Spermatophyta</taxon>
        <taxon>Magnoliopsida</taxon>
        <taxon>eudicotyledons</taxon>
        <taxon>Gunneridae</taxon>
        <taxon>Pentapetalae</taxon>
        <taxon>rosids</taxon>
        <taxon>fabids</taxon>
        <taxon>Fabales</taxon>
        <taxon>Fabaceae</taxon>
        <taxon>Papilionoideae</taxon>
        <taxon>50 kb inversion clade</taxon>
        <taxon>NPAAA clade</taxon>
        <taxon>Hologalegina</taxon>
        <taxon>IRL clade</taxon>
        <taxon>Trifolieae</taxon>
        <taxon>Trifolium</taxon>
    </lineage>
</organism>